<dbReference type="Ensembl" id="ENSMPUT00000007619.1">
    <property type="protein sequence ID" value="ENSMPUP00000007499.1"/>
    <property type="gene ID" value="ENSMPUG00000007555.1"/>
</dbReference>
<dbReference type="InParanoid" id="M3Y842"/>
<protein>
    <submittedName>
        <fullName evidence="2">Uncharacterized protein</fullName>
    </submittedName>
</protein>
<name>M3Y842_MUSPF</name>
<dbReference type="EMBL" id="AEYP01104130">
    <property type="status" value="NOT_ANNOTATED_CDS"/>
    <property type="molecule type" value="Genomic_DNA"/>
</dbReference>
<reference evidence="2" key="1">
    <citation type="submission" date="2024-06" db="UniProtKB">
        <authorList>
            <consortium name="Ensembl"/>
        </authorList>
    </citation>
    <scope>IDENTIFICATION</scope>
</reference>
<evidence type="ECO:0000256" key="1">
    <source>
        <dbReference type="SAM" id="MobiDB-lite"/>
    </source>
</evidence>
<dbReference type="eggNOG" id="KOG2177">
    <property type="taxonomic scope" value="Eukaryota"/>
</dbReference>
<evidence type="ECO:0000313" key="2">
    <source>
        <dbReference type="Ensembl" id="ENSMPUP00000007499.1"/>
    </source>
</evidence>
<accession>M3Y842</accession>
<organism evidence="2">
    <name type="scientific">Mustela putorius furo</name>
    <name type="common">European domestic ferret</name>
    <name type="synonym">Mustela furo</name>
    <dbReference type="NCBI Taxonomy" id="9669"/>
    <lineage>
        <taxon>Eukaryota</taxon>
        <taxon>Metazoa</taxon>
        <taxon>Chordata</taxon>
        <taxon>Craniata</taxon>
        <taxon>Vertebrata</taxon>
        <taxon>Euteleostomi</taxon>
        <taxon>Mammalia</taxon>
        <taxon>Eutheria</taxon>
        <taxon>Laurasiatheria</taxon>
        <taxon>Carnivora</taxon>
        <taxon>Caniformia</taxon>
        <taxon>Musteloidea</taxon>
        <taxon>Mustelidae</taxon>
        <taxon>Mustelinae</taxon>
        <taxon>Mustela</taxon>
    </lineage>
</organism>
<dbReference type="STRING" id="9669.ENSMPUP00000007499"/>
<dbReference type="GeneTree" id="ENSGT00940000162589"/>
<sequence>MEATWQREDRKLQKLLTHIESKRQQVDAAFGKLQRELADQHSLLQARLRELELQTCMERDQYNSKFSEEITRLGAQELEEQSQQPASVLLQVRPCPPRGLGEGLTRRGHRRRARDAGTGGKGKWPLVRLEGTARSRVAPRVCRPRELTDCRPREAG</sequence>
<proteinExistence type="predicted"/>
<dbReference type="HOGENOM" id="CLU_1686004_0_0_1"/>
<feature type="region of interest" description="Disordered" evidence="1">
    <location>
        <begin position="78"/>
        <end position="127"/>
    </location>
</feature>
<dbReference type="AlphaFoldDB" id="M3Y842"/>